<evidence type="ECO:0000256" key="5">
    <source>
        <dbReference type="ARBA" id="ARBA00022801"/>
    </source>
</evidence>
<dbReference type="Proteomes" id="UP000765509">
    <property type="component" value="Unassembled WGS sequence"/>
</dbReference>
<dbReference type="Gene3D" id="3.10.10.10">
    <property type="entry name" value="HIV Type 1 Reverse Transcriptase, subunit A, domain 1"/>
    <property type="match status" value="1"/>
</dbReference>
<dbReference type="InterPro" id="IPR041373">
    <property type="entry name" value="RT_RNaseH"/>
</dbReference>
<keyword evidence="3" id="KW-0540">Nuclease</keyword>
<keyword evidence="4" id="KW-0255">Endonuclease</keyword>
<evidence type="ECO:0000256" key="2">
    <source>
        <dbReference type="ARBA" id="ARBA00022695"/>
    </source>
</evidence>
<evidence type="ECO:0000313" key="8">
    <source>
        <dbReference type="EMBL" id="MBW0496903.1"/>
    </source>
</evidence>
<dbReference type="GO" id="GO:0016787">
    <property type="term" value="F:hydrolase activity"/>
    <property type="evidence" value="ECO:0007669"/>
    <property type="project" value="UniProtKB-KW"/>
</dbReference>
<dbReference type="AlphaFoldDB" id="A0A9Q3D9T9"/>
<dbReference type="GO" id="GO:0004519">
    <property type="term" value="F:endonuclease activity"/>
    <property type="evidence" value="ECO:0007669"/>
    <property type="project" value="UniProtKB-KW"/>
</dbReference>
<accession>A0A9Q3D9T9</accession>
<dbReference type="OrthoDB" id="3245961at2759"/>
<keyword evidence="6" id="KW-0695">RNA-directed DNA polymerase</keyword>
<evidence type="ECO:0000256" key="1">
    <source>
        <dbReference type="ARBA" id="ARBA00022679"/>
    </source>
</evidence>
<sequence>MNVIKKIGHNEIVEITTPVHITWHGGKSRLCGDFRALNNYTKPDSYPIPRIPHAPDKLEKPIWALEKFHYYFECAVIEFYTDCTALKSLHNMKTTNRHMLRWQIAIQEYKDKDNTETEGTETPILGISSSELNNELFSPVTKPYAKHKQCIIMLQLLQQNYRSPELESELEEPWLRDYKDKKKFLIDELLNHREKHTGSLTVIDRDNISLILQEFHNCLSMGHIKEDRTKERVAITAWWPQWEQEMS</sequence>
<dbReference type="EMBL" id="AVOT02013894">
    <property type="protein sequence ID" value="MBW0496903.1"/>
    <property type="molecule type" value="Genomic_DNA"/>
</dbReference>
<keyword evidence="5" id="KW-0378">Hydrolase</keyword>
<evidence type="ECO:0000259" key="7">
    <source>
        <dbReference type="Pfam" id="PF17917"/>
    </source>
</evidence>
<keyword evidence="2" id="KW-0548">Nucleotidyltransferase</keyword>
<dbReference type="Gene3D" id="1.10.340.70">
    <property type="match status" value="1"/>
</dbReference>
<comment type="caution">
    <text evidence="8">The sequence shown here is derived from an EMBL/GenBank/DDBJ whole genome shotgun (WGS) entry which is preliminary data.</text>
</comment>
<name>A0A9Q3D9T9_9BASI</name>
<protein>
    <recommendedName>
        <fullName evidence="7">Reverse transcriptase RNase H-like domain-containing protein</fullName>
    </recommendedName>
</protein>
<dbReference type="InterPro" id="IPR043502">
    <property type="entry name" value="DNA/RNA_pol_sf"/>
</dbReference>
<reference evidence="8" key="1">
    <citation type="submission" date="2021-03" db="EMBL/GenBank/DDBJ databases">
        <title>Draft genome sequence of rust myrtle Austropuccinia psidii MF-1, a brazilian biotype.</title>
        <authorList>
            <person name="Quecine M.C."/>
            <person name="Pachon D.M.R."/>
            <person name="Bonatelli M.L."/>
            <person name="Correr F.H."/>
            <person name="Franceschini L.M."/>
            <person name="Leite T.F."/>
            <person name="Margarido G.R.A."/>
            <person name="Almeida C.A."/>
            <person name="Ferrarezi J.A."/>
            <person name="Labate C.A."/>
        </authorList>
    </citation>
    <scope>NUCLEOTIDE SEQUENCE</scope>
    <source>
        <strain evidence="8">MF-1</strain>
    </source>
</reference>
<proteinExistence type="predicted"/>
<evidence type="ECO:0000313" key="9">
    <source>
        <dbReference type="Proteomes" id="UP000765509"/>
    </source>
</evidence>
<evidence type="ECO:0000256" key="6">
    <source>
        <dbReference type="ARBA" id="ARBA00022918"/>
    </source>
</evidence>
<keyword evidence="9" id="KW-1185">Reference proteome</keyword>
<organism evidence="8 9">
    <name type="scientific">Austropuccinia psidii MF-1</name>
    <dbReference type="NCBI Taxonomy" id="1389203"/>
    <lineage>
        <taxon>Eukaryota</taxon>
        <taxon>Fungi</taxon>
        <taxon>Dikarya</taxon>
        <taxon>Basidiomycota</taxon>
        <taxon>Pucciniomycotina</taxon>
        <taxon>Pucciniomycetes</taxon>
        <taxon>Pucciniales</taxon>
        <taxon>Sphaerophragmiaceae</taxon>
        <taxon>Austropuccinia</taxon>
    </lineage>
</organism>
<evidence type="ECO:0000256" key="4">
    <source>
        <dbReference type="ARBA" id="ARBA00022759"/>
    </source>
</evidence>
<dbReference type="GO" id="GO:0003964">
    <property type="term" value="F:RNA-directed DNA polymerase activity"/>
    <property type="evidence" value="ECO:0007669"/>
    <property type="project" value="UniProtKB-KW"/>
</dbReference>
<dbReference type="Pfam" id="PF17917">
    <property type="entry name" value="RT_RNaseH"/>
    <property type="match status" value="1"/>
</dbReference>
<evidence type="ECO:0000256" key="3">
    <source>
        <dbReference type="ARBA" id="ARBA00022722"/>
    </source>
</evidence>
<gene>
    <name evidence="8" type="ORF">O181_036618</name>
</gene>
<keyword evidence="1" id="KW-0808">Transferase</keyword>
<feature type="domain" description="Reverse transcriptase RNase H-like" evidence="7">
    <location>
        <begin position="62"/>
        <end position="109"/>
    </location>
</feature>
<dbReference type="SUPFAM" id="SSF56672">
    <property type="entry name" value="DNA/RNA polymerases"/>
    <property type="match status" value="1"/>
</dbReference>